<comment type="caution">
    <text evidence="7">The sequence shown here is derived from an EMBL/GenBank/DDBJ whole genome shotgun (WGS) entry which is preliminary data.</text>
</comment>
<dbReference type="PANTHER" id="PTHR38098:SF1">
    <property type="entry name" value="LPS-ASSEMBLY LIPOPROTEIN LPTE"/>
    <property type="match status" value="1"/>
</dbReference>
<keyword evidence="5 6" id="KW-0449">Lipoprotein</keyword>
<gene>
    <name evidence="6 7" type="primary">lptE</name>
    <name evidence="7" type="ORF">WKW80_30165</name>
</gene>
<keyword evidence="3 6" id="KW-0564">Palmitate</keyword>
<dbReference type="EMBL" id="JBBKZV010000031">
    <property type="protein sequence ID" value="MEJ8826239.1"/>
    <property type="molecule type" value="Genomic_DNA"/>
</dbReference>
<evidence type="ECO:0000313" key="8">
    <source>
        <dbReference type="Proteomes" id="UP001363010"/>
    </source>
</evidence>
<dbReference type="InterPro" id="IPR007485">
    <property type="entry name" value="LPS_assembly_LptE"/>
</dbReference>
<evidence type="ECO:0000256" key="5">
    <source>
        <dbReference type="ARBA" id="ARBA00023288"/>
    </source>
</evidence>
<evidence type="ECO:0000256" key="2">
    <source>
        <dbReference type="ARBA" id="ARBA00023136"/>
    </source>
</evidence>
<dbReference type="RefSeq" id="WP_340367278.1">
    <property type="nucleotide sequence ID" value="NZ_JBBKZV010000031.1"/>
</dbReference>
<keyword evidence="4 6" id="KW-0998">Cell outer membrane</keyword>
<keyword evidence="8" id="KW-1185">Reference proteome</keyword>
<organism evidence="7 8">
    <name type="scientific">Variovorax humicola</name>
    <dbReference type="NCBI Taxonomy" id="1769758"/>
    <lineage>
        <taxon>Bacteria</taxon>
        <taxon>Pseudomonadati</taxon>
        <taxon>Pseudomonadota</taxon>
        <taxon>Betaproteobacteria</taxon>
        <taxon>Burkholderiales</taxon>
        <taxon>Comamonadaceae</taxon>
        <taxon>Variovorax</taxon>
    </lineage>
</organism>
<comment type="subunit">
    <text evidence="6">Component of the lipopolysaccharide transport and assembly complex. Interacts with LptD.</text>
</comment>
<proteinExistence type="inferred from homology"/>
<dbReference type="Gene3D" id="3.30.160.150">
    <property type="entry name" value="Lipoprotein like domain"/>
    <property type="match status" value="1"/>
</dbReference>
<accession>A0ABU8W897</accession>
<evidence type="ECO:0000256" key="3">
    <source>
        <dbReference type="ARBA" id="ARBA00023139"/>
    </source>
</evidence>
<dbReference type="PROSITE" id="PS51257">
    <property type="entry name" value="PROKAR_LIPOPROTEIN"/>
    <property type="match status" value="1"/>
</dbReference>
<dbReference type="HAMAP" id="MF_01186">
    <property type="entry name" value="LPS_assembly_LptE"/>
    <property type="match status" value="1"/>
</dbReference>
<protein>
    <recommendedName>
        <fullName evidence="6">LPS-assembly lipoprotein LptE</fullName>
    </recommendedName>
</protein>
<keyword evidence="2 6" id="KW-0472">Membrane</keyword>
<name>A0ABU8W897_9BURK</name>
<evidence type="ECO:0000256" key="4">
    <source>
        <dbReference type="ARBA" id="ARBA00023237"/>
    </source>
</evidence>
<comment type="similarity">
    <text evidence="6">Belongs to the LptE lipoprotein family.</text>
</comment>
<evidence type="ECO:0000256" key="6">
    <source>
        <dbReference type="HAMAP-Rule" id="MF_01186"/>
    </source>
</evidence>
<keyword evidence="1 6" id="KW-0732">Signal</keyword>
<comment type="function">
    <text evidence="6">Together with LptD, is involved in the assembly of lipopolysaccharide (LPS) at the surface of the outer membrane. Required for the proper assembly of LptD. Binds LPS and may serve as the LPS recognition site at the outer membrane.</text>
</comment>
<evidence type="ECO:0000313" key="7">
    <source>
        <dbReference type="EMBL" id="MEJ8826239.1"/>
    </source>
</evidence>
<reference evidence="7 8" key="1">
    <citation type="submission" date="2024-03" db="EMBL/GenBank/DDBJ databases">
        <title>Novel species of the genus Variovorax.</title>
        <authorList>
            <person name="Liu Q."/>
            <person name="Xin Y.-H."/>
        </authorList>
    </citation>
    <scope>NUCLEOTIDE SEQUENCE [LARGE SCALE GENOMIC DNA]</scope>
    <source>
        <strain evidence="7 8">KACC 18501</strain>
    </source>
</reference>
<dbReference type="Proteomes" id="UP001363010">
    <property type="component" value="Unassembled WGS sequence"/>
</dbReference>
<comment type="subcellular location">
    <subcellularLocation>
        <location evidence="6">Cell outer membrane</location>
        <topology evidence="6">Lipid-anchor</topology>
    </subcellularLocation>
</comment>
<evidence type="ECO:0000256" key="1">
    <source>
        <dbReference type="ARBA" id="ARBA00022729"/>
    </source>
</evidence>
<sequence length="168" mass="18373">MKTPSSTATRRGLLAAALLALAGCGFELRKAPNFAFKSIAVMGNSLVSARLKRYLQAAGNVTVVPEADAQTADVIFDILAEPRDSLVISTNSAGQVRELTLRLTVRFRLRTPAGKELISAGEIRQQRDITYNETNALAKETEQNLLYRDMQTDIAQQIVRQLGAVKQL</sequence>
<dbReference type="Pfam" id="PF04390">
    <property type="entry name" value="LptE"/>
    <property type="match status" value="1"/>
</dbReference>
<dbReference type="PANTHER" id="PTHR38098">
    <property type="entry name" value="LPS-ASSEMBLY LIPOPROTEIN LPTE"/>
    <property type="match status" value="1"/>
</dbReference>